<feature type="compositionally biased region" description="Low complexity" evidence="3">
    <location>
        <begin position="520"/>
        <end position="531"/>
    </location>
</feature>
<dbReference type="Proteomes" id="UP000054937">
    <property type="component" value="Unassembled WGS sequence"/>
</dbReference>
<dbReference type="Gene3D" id="3.30.420.40">
    <property type="match status" value="3"/>
</dbReference>
<accession>A0A0V0QB21</accession>
<sequence length="695" mass="81936">MEQEEEDDDQNNNYNQFQNKNQSNNEEDGDEGDDSEEEDNEEEDEDQDIEEDGSEEEEEGEEDEDEEESMTEMQKQKKLEQQKNLEIQQQQEKQKESMQQTILFLQQKSQHIQKLLEKGKDVIVFQFSSDTIKYGFANEQYPQKIKNHIAYKIKEKQENSESCQHRDPISVNNDEFNNLANQIEEHLKMKGNFQQELKLQKGKTKQKQEVDLKKIMDIRTIREIEEDEDEILYEDEVYLVEGNPNWIVKRPIKYGYFNLNNGKENLRTVRNDLEKLTSYILREKLDISFKENKNYKVILILPDMFQREQVTQLVDMLLKDLEFSAIYLHLESVLATFGAYLNSGCVVDCGNFIDMQSLSTVKEKVCSMVNAEDHSNRIYEVNTIRNCQEEIYNVFHNESVYIAPQALFYKQAFNYLNKFNSINKHFYDCTDTYFDLYWDPEDYLEEYTGGKALGEFVSERDQQEEGKTVEENKSIQQEQNQTNNQQNQMEEEDQQLKKQESSKKGAAQGSQKRTRKKKGQQQQQSGNLGQDQEIFQQKKKLTTLQALDPFTMQDLDLLIGHSIGQCQDIESKKKMANQILLVGGSTRFPKFVDELEDRLIETLPIYCPEIDRVEVIDPFETREVSAINISWTGATVLPRLESTRDLWITRNRWVGYGVEEQEIELDENDKHIIKKVEKWSEFGIRVLREKVPFQW</sequence>
<evidence type="ECO:0000313" key="5">
    <source>
        <dbReference type="Proteomes" id="UP000054937"/>
    </source>
</evidence>
<feature type="compositionally biased region" description="Acidic residues" evidence="3">
    <location>
        <begin position="25"/>
        <end position="70"/>
    </location>
</feature>
<feature type="region of interest" description="Disordered" evidence="3">
    <location>
        <begin position="459"/>
        <end position="531"/>
    </location>
</feature>
<comment type="similarity">
    <text evidence="2">Belongs to the actin family.</text>
</comment>
<dbReference type="PANTHER" id="PTHR11937">
    <property type="entry name" value="ACTIN"/>
    <property type="match status" value="1"/>
</dbReference>
<gene>
    <name evidence="4" type="ORF">PPERSA_12526</name>
</gene>
<dbReference type="AlphaFoldDB" id="A0A0V0QB21"/>
<dbReference type="Pfam" id="PF00022">
    <property type="entry name" value="Actin"/>
    <property type="match status" value="2"/>
</dbReference>
<comment type="catalytic activity">
    <reaction evidence="1">
        <text>ATP + H2O = ADP + phosphate + H(+)</text>
        <dbReference type="Rhea" id="RHEA:13065"/>
        <dbReference type="ChEBI" id="CHEBI:15377"/>
        <dbReference type="ChEBI" id="CHEBI:15378"/>
        <dbReference type="ChEBI" id="CHEBI:30616"/>
        <dbReference type="ChEBI" id="CHEBI:43474"/>
        <dbReference type="ChEBI" id="CHEBI:456216"/>
    </reaction>
</comment>
<evidence type="ECO:0008006" key="6">
    <source>
        <dbReference type="Google" id="ProtNLM"/>
    </source>
</evidence>
<keyword evidence="5" id="KW-1185">Reference proteome</keyword>
<feature type="compositionally biased region" description="Low complexity" evidence="3">
    <location>
        <begin position="11"/>
        <end position="24"/>
    </location>
</feature>
<feature type="compositionally biased region" description="Basic and acidic residues" evidence="3">
    <location>
        <begin position="459"/>
        <end position="473"/>
    </location>
</feature>
<feature type="compositionally biased region" description="Acidic residues" evidence="3">
    <location>
        <begin position="1"/>
        <end position="10"/>
    </location>
</feature>
<dbReference type="Gene3D" id="3.90.640.10">
    <property type="entry name" value="Actin, Chain A, domain 4"/>
    <property type="match status" value="1"/>
</dbReference>
<evidence type="ECO:0000313" key="4">
    <source>
        <dbReference type="EMBL" id="KRW99422.1"/>
    </source>
</evidence>
<organism evidence="4 5">
    <name type="scientific">Pseudocohnilembus persalinus</name>
    <name type="common">Ciliate</name>
    <dbReference type="NCBI Taxonomy" id="266149"/>
    <lineage>
        <taxon>Eukaryota</taxon>
        <taxon>Sar</taxon>
        <taxon>Alveolata</taxon>
        <taxon>Ciliophora</taxon>
        <taxon>Intramacronucleata</taxon>
        <taxon>Oligohymenophorea</taxon>
        <taxon>Scuticociliatia</taxon>
        <taxon>Philasterida</taxon>
        <taxon>Pseudocohnilembidae</taxon>
        <taxon>Pseudocohnilembus</taxon>
    </lineage>
</organism>
<protein>
    <recommendedName>
        <fullName evidence="6">Actin-related protein 8</fullName>
    </recommendedName>
</protein>
<feature type="region of interest" description="Disordered" evidence="3">
    <location>
        <begin position="1"/>
        <end position="92"/>
    </location>
</feature>
<dbReference type="SUPFAM" id="SSF53067">
    <property type="entry name" value="Actin-like ATPase domain"/>
    <property type="match status" value="2"/>
</dbReference>
<dbReference type="OMA" id="PMWDNYP"/>
<dbReference type="EMBL" id="LDAU01000213">
    <property type="protein sequence ID" value="KRW99422.1"/>
    <property type="molecule type" value="Genomic_DNA"/>
</dbReference>
<dbReference type="InterPro" id="IPR043129">
    <property type="entry name" value="ATPase_NBD"/>
</dbReference>
<dbReference type="InterPro" id="IPR004000">
    <property type="entry name" value="Actin"/>
</dbReference>
<evidence type="ECO:0000256" key="1">
    <source>
        <dbReference type="ARBA" id="ARBA00049360"/>
    </source>
</evidence>
<dbReference type="InParanoid" id="A0A0V0QB21"/>
<feature type="compositionally biased region" description="Basic and acidic residues" evidence="3">
    <location>
        <begin position="74"/>
        <end position="83"/>
    </location>
</feature>
<proteinExistence type="inferred from homology"/>
<name>A0A0V0QB21_PSEPJ</name>
<comment type="caution">
    <text evidence="4">The sequence shown here is derived from an EMBL/GenBank/DDBJ whole genome shotgun (WGS) entry which is preliminary data.</text>
</comment>
<evidence type="ECO:0000256" key="2">
    <source>
        <dbReference type="RuleBase" id="RU000487"/>
    </source>
</evidence>
<dbReference type="SMART" id="SM00268">
    <property type="entry name" value="ACTIN"/>
    <property type="match status" value="1"/>
</dbReference>
<feature type="compositionally biased region" description="Basic and acidic residues" evidence="3">
    <location>
        <begin position="494"/>
        <end position="503"/>
    </location>
</feature>
<reference evidence="4 5" key="1">
    <citation type="journal article" date="2015" name="Sci. Rep.">
        <title>Genome of the facultative scuticociliatosis pathogen Pseudocohnilembus persalinus provides insight into its virulence through horizontal gene transfer.</title>
        <authorList>
            <person name="Xiong J."/>
            <person name="Wang G."/>
            <person name="Cheng J."/>
            <person name="Tian M."/>
            <person name="Pan X."/>
            <person name="Warren A."/>
            <person name="Jiang C."/>
            <person name="Yuan D."/>
            <person name="Miao W."/>
        </authorList>
    </citation>
    <scope>NUCLEOTIDE SEQUENCE [LARGE SCALE GENOMIC DNA]</scope>
    <source>
        <strain evidence="4">36N120E</strain>
    </source>
</reference>
<evidence type="ECO:0000256" key="3">
    <source>
        <dbReference type="SAM" id="MobiDB-lite"/>
    </source>
</evidence>
<feature type="compositionally biased region" description="Low complexity" evidence="3">
    <location>
        <begin position="476"/>
        <end position="488"/>
    </location>
</feature>
<dbReference type="OrthoDB" id="5572108at2759"/>